<name>A0ABS3XVH3_9ACTN</name>
<evidence type="ECO:0000313" key="5">
    <source>
        <dbReference type="Proteomes" id="UP000721954"/>
    </source>
</evidence>
<evidence type="ECO:0000256" key="1">
    <source>
        <dbReference type="ARBA" id="ARBA00008954"/>
    </source>
</evidence>
<dbReference type="PANTHER" id="PTHR43094:SF1">
    <property type="entry name" value="AMINOTRANSFERASE CLASS-III"/>
    <property type="match status" value="1"/>
</dbReference>
<comment type="caution">
    <text evidence="4">The sequence shown here is derived from an EMBL/GenBank/DDBJ whole genome shotgun (WGS) entry which is preliminary data.</text>
</comment>
<reference evidence="4 5" key="1">
    <citation type="submission" date="2021-02" db="EMBL/GenBank/DDBJ databases">
        <title>Streptomyces spirodelae sp. nov., isolated from duckweed.</title>
        <authorList>
            <person name="Saimee Y."/>
            <person name="Duangmal K."/>
        </authorList>
    </citation>
    <scope>NUCLEOTIDE SEQUENCE [LARGE SCALE GENOMIC DNA]</scope>
    <source>
        <strain evidence="4 5">DSM 42105</strain>
    </source>
</reference>
<evidence type="ECO:0000256" key="3">
    <source>
        <dbReference type="RuleBase" id="RU003560"/>
    </source>
</evidence>
<dbReference type="RefSeq" id="WP_209211141.1">
    <property type="nucleotide sequence ID" value="NZ_JAFFZM010000007.1"/>
</dbReference>
<dbReference type="PROSITE" id="PS00600">
    <property type="entry name" value="AA_TRANSFER_CLASS_3"/>
    <property type="match status" value="1"/>
</dbReference>
<keyword evidence="2 3" id="KW-0663">Pyridoxal phosphate</keyword>
<evidence type="ECO:0000256" key="2">
    <source>
        <dbReference type="ARBA" id="ARBA00022898"/>
    </source>
</evidence>
<evidence type="ECO:0000313" key="4">
    <source>
        <dbReference type="EMBL" id="MBO8199414.1"/>
    </source>
</evidence>
<dbReference type="CDD" id="cd00610">
    <property type="entry name" value="OAT_like"/>
    <property type="match status" value="1"/>
</dbReference>
<dbReference type="InterPro" id="IPR049704">
    <property type="entry name" value="Aminotrans_3_PPA_site"/>
</dbReference>
<dbReference type="SUPFAM" id="SSF53383">
    <property type="entry name" value="PLP-dependent transferases"/>
    <property type="match status" value="1"/>
</dbReference>
<protein>
    <submittedName>
        <fullName evidence="4">Aspartate aminotransferase family protein</fullName>
    </submittedName>
</protein>
<dbReference type="Gene3D" id="3.90.1150.10">
    <property type="entry name" value="Aspartate Aminotransferase, domain 1"/>
    <property type="match status" value="1"/>
</dbReference>
<dbReference type="InterPro" id="IPR015421">
    <property type="entry name" value="PyrdxlP-dep_Trfase_major"/>
</dbReference>
<keyword evidence="4" id="KW-0808">Transferase</keyword>
<dbReference type="Pfam" id="PF00202">
    <property type="entry name" value="Aminotran_3"/>
    <property type="match status" value="1"/>
</dbReference>
<dbReference type="GeneID" id="96259732"/>
<proteinExistence type="inferred from homology"/>
<gene>
    <name evidence="4" type="ORF">JW613_14050</name>
</gene>
<dbReference type="InterPro" id="IPR005814">
    <property type="entry name" value="Aminotrans_3"/>
</dbReference>
<dbReference type="GO" id="GO:0008483">
    <property type="term" value="F:transaminase activity"/>
    <property type="evidence" value="ECO:0007669"/>
    <property type="project" value="UniProtKB-KW"/>
</dbReference>
<accession>A0ABS3XVH3</accession>
<organism evidence="4 5">
    <name type="scientific">Streptomyces smyrnaeus</name>
    <dbReference type="NCBI Taxonomy" id="1387713"/>
    <lineage>
        <taxon>Bacteria</taxon>
        <taxon>Bacillati</taxon>
        <taxon>Actinomycetota</taxon>
        <taxon>Actinomycetes</taxon>
        <taxon>Kitasatosporales</taxon>
        <taxon>Streptomycetaceae</taxon>
        <taxon>Streptomyces</taxon>
    </lineage>
</organism>
<dbReference type="PANTHER" id="PTHR43094">
    <property type="entry name" value="AMINOTRANSFERASE"/>
    <property type="match status" value="1"/>
</dbReference>
<keyword evidence="5" id="KW-1185">Reference proteome</keyword>
<dbReference type="EMBL" id="JAFFZM010000007">
    <property type="protein sequence ID" value="MBO8199414.1"/>
    <property type="molecule type" value="Genomic_DNA"/>
</dbReference>
<sequence>MTFTPATSTPDALVAADRARIIHPYLPASAEERVVMTEGSGCRVTDVHGRSYLDATGGLWLAQIGHGRAEMARAAQEQMSRLEYFTSFWEFSNDRAVELACRLTELGPDGLGHVYFTSGGSEGNEAALKMARYYHHRRGEPERTWILARHKAYHGVGYGGSSANGFPLYHEGFAPMVPHVSHLTPPWPYRSELYGGQDPADFLIRELEERIAEIGPGRIAAMLAEPIMGVGGMLVPPDDYWPRVREVLDRHGILLIFDEVVTAYGRTGSWFAAQHFGVTPDIIVTAKGLTSGYIPLGALLVGDHVADQLTAGDGFPMGYTYNGHPVAAAVALENLRIIEREGLLARAVEAGAGLHAGLEAALGDLPVVGEIRSVGMMLAVELVTDKESRTPLPVRPERMPHDVIRRETGVIVRDAAHSLVLSPPLILDPAEAKEIAAGMRTVLERTRADGEIVEAAASTA</sequence>
<dbReference type="Gene3D" id="3.40.640.10">
    <property type="entry name" value="Type I PLP-dependent aspartate aminotransferase-like (Major domain)"/>
    <property type="match status" value="1"/>
</dbReference>
<keyword evidence="4" id="KW-0032">Aminotransferase</keyword>
<comment type="similarity">
    <text evidence="1 3">Belongs to the class-III pyridoxal-phosphate-dependent aminotransferase family.</text>
</comment>
<dbReference type="InterPro" id="IPR015422">
    <property type="entry name" value="PyrdxlP-dep_Trfase_small"/>
</dbReference>
<dbReference type="Proteomes" id="UP000721954">
    <property type="component" value="Unassembled WGS sequence"/>
</dbReference>
<dbReference type="PIRSF" id="PIRSF000521">
    <property type="entry name" value="Transaminase_4ab_Lys_Orn"/>
    <property type="match status" value="1"/>
</dbReference>
<dbReference type="InterPro" id="IPR015424">
    <property type="entry name" value="PyrdxlP-dep_Trfase"/>
</dbReference>